<keyword evidence="3" id="KW-1185">Reference proteome</keyword>
<dbReference type="Pfam" id="PF00561">
    <property type="entry name" value="Abhydrolase_1"/>
    <property type="match status" value="1"/>
</dbReference>
<protein>
    <submittedName>
        <fullName evidence="2">Alpha/beta hydrolase</fullName>
    </submittedName>
</protein>
<dbReference type="PRINTS" id="PR00412">
    <property type="entry name" value="EPOXHYDRLASE"/>
</dbReference>
<dbReference type="PANTHER" id="PTHR43798:SF33">
    <property type="entry name" value="HYDROLASE, PUTATIVE (AFU_ORTHOLOGUE AFUA_2G14860)-RELATED"/>
    <property type="match status" value="1"/>
</dbReference>
<name>A0A150WE42_BDEBC</name>
<reference evidence="2 3" key="1">
    <citation type="submission" date="2016-03" db="EMBL/GenBank/DDBJ databases">
        <authorList>
            <person name="Ploux O."/>
        </authorList>
    </citation>
    <scope>NUCLEOTIDE SEQUENCE [LARGE SCALE GENOMIC DNA]</scope>
    <source>
        <strain evidence="2 3">R0</strain>
    </source>
</reference>
<comment type="caution">
    <text evidence="2">The sequence shown here is derived from an EMBL/GenBank/DDBJ whole genome shotgun (WGS) entry which is preliminary data.</text>
</comment>
<dbReference type="InterPro" id="IPR050266">
    <property type="entry name" value="AB_hydrolase_sf"/>
</dbReference>
<dbReference type="GO" id="GO:0046464">
    <property type="term" value="P:acylglycerol catabolic process"/>
    <property type="evidence" value="ECO:0007669"/>
    <property type="project" value="TreeGrafter"/>
</dbReference>
<dbReference type="PANTHER" id="PTHR43798">
    <property type="entry name" value="MONOACYLGLYCEROL LIPASE"/>
    <property type="match status" value="1"/>
</dbReference>
<accession>A0A150WE42</accession>
<dbReference type="InterPro" id="IPR000073">
    <property type="entry name" value="AB_hydrolase_1"/>
</dbReference>
<dbReference type="InterPro" id="IPR029058">
    <property type="entry name" value="AB_hydrolase_fold"/>
</dbReference>
<dbReference type="SUPFAM" id="SSF53474">
    <property type="entry name" value="alpha/beta-Hydrolases"/>
    <property type="match status" value="1"/>
</dbReference>
<dbReference type="PROSITE" id="PS51257">
    <property type="entry name" value="PROKAR_LIPOPROTEIN"/>
    <property type="match status" value="1"/>
</dbReference>
<evidence type="ECO:0000259" key="1">
    <source>
        <dbReference type="Pfam" id="PF00561"/>
    </source>
</evidence>
<dbReference type="EMBL" id="LUKE01000006">
    <property type="protein sequence ID" value="KYG61388.1"/>
    <property type="molecule type" value="Genomic_DNA"/>
</dbReference>
<dbReference type="GO" id="GO:0047372">
    <property type="term" value="F:monoacylglycerol lipase activity"/>
    <property type="evidence" value="ECO:0007669"/>
    <property type="project" value="TreeGrafter"/>
</dbReference>
<evidence type="ECO:0000313" key="3">
    <source>
        <dbReference type="Proteomes" id="UP000075320"/>
    </source>
</evidence>
<proteinExistence type="predicted"/>
<dbReference type="AlphaFoldDB" id="A0A150WE42"/>
<gene>
    <name evidence="2" type="ORF">AZI86_16880</name>
</gene>
<keyword evidence="2" id="KW-0378">Hydrolase</keyword>
<evidence type="ECO:0000313" key="2">
    <source>
        <dbReference type="EMBL" id="KYG61388.1"/>
    </source>
</evidence>
<dbReference type="Gene3D" id="3.40.50.1820">
    <property type="entry name" value="alpha/beta hydrolase"/>
    <property type="match status" value="1"/>
</dbReference>
<sequence length="341" mass="38760">MKKHLLILTLALTACATTPKEEFKKASAENKVGSKVGFDAELTQYQYPFPVKFFNFRSQEQDLKMAYMDIPAGRPSAKVIVMLHGKNFPGAYFEQLILGLNQEGYRVIVPDQIGFGKSSKPKNYQYSFQTLALNTKNLLNSLGVEKYFVLGHSMGGMVATRFALMYPDSVTKLFLVNPIGLEDWKTMTSYRSVDDGYKAELASNAEKVKQYQLESYYDGKWKSDYDKWLEIPTGWVQGPDYPVIAWNAALTSDMIFTQPVYYEFKNLKAPTVLIIGDRDRTAIGKAWAPEDIKNKMGNYPVMSQTVAKMIPKSKLITLKGLGHMPFIEDFEAFWKVFVKQI</sequence>
<dbReference type="PRINTS" id="PR00111">
    <property type="entry name" value="ABHYDROLASE"/>
</dbReference>
<feature type="domain" description="AB hydrolase-1" evidence="1">
    <location>
        <begin position="79"/>
        <end position="187"/>
    </location>
</feature>
<organism evidence="2 3">
    <name type="scientific">Bdellovibrio bacteriovorus</name>
    <dbReference type="NCBI Taxonomy" id="959"/>
    <lineage>
        <taxon>Bacteria</taxon>
        <taxon>Pseudomonadati</taxon>
        <taxon>Bdellovibrionota</taxon>
        <taxon>Bdellovibrionia</taxon>
        <taxon>Bdellovibrionales</taxon>
        <taxon>Pseudobdellovibrionaceae</taxon>
        <taxon>Bdellovibrio</taxon>
    </lineage>
</organism>
<dbReference type="Proteomes" id="UP000075320">
    <property type="component" value="Unassembled WGS sequence"/>
</dbReference>
<dbReference type="OrthoDB" id="5289002at2"/>
<dbReference type="GO" id="GO:0016020">
    <property type="term" value="C:membrane"/>
    <property type="evidence" value="ECO:0007669"/>
    <property type="project" value="TreeGrafter"/>
</dbReference>
<dbReference type="InterPro" id="IPR000639">
    <property type="entry name" value="Epox_hydrolase-like"/>
</dbReference>